<feature type="region of interest" description="Disordered" evidence="11">
    <location>
        <begin position="180"/>
        <end position="199"/>
    </location>
</feature>
<evidence type="ECO:0000256" key="11">
    <source>
        <dbReference type="SAM" id="MobiDB-lite"/>
    </source>
</evidence>
<feature type="compositionally biased region" description="Polar residues" evidence="11">
    <location>
        <begin position="870"/>
        <end position="879"/>
    </location>
</feature>
<dbReference type="InterPro" id="IPR006560">
    <property type="entry name" value="AWS_dom"/>
</dbReference>
<dbReference type="Pfam" id="PF17907">
    <property type="entry name" value="AWS"/>
    <property type="match status" value="1"/>
</dbReference>
<dbReference type="InterPro" id="IPR001214">
    <property type="entry name" value="SET_dom"/>
</dbReference>
<evidence type="ECO:0000256" key="5">
    <source>
        <dbReference type="ARBA" id="ARBA00022679"/>
    </source>
</evidence>
<dbReference type="FunFam" id="2.170.270.10:FF:000035">
    <property type="entry name" value="Histone-lysine N-methyltransferase"/>
    <property type="match status" value="1"/>
</dbReference>
<dbReference type="InterPro" id="IPR050777">
    <property type="entry name" value="SET2_Histone-Lys_MeTrsfase"/>
</dbReference>
<dbReference type="SMART" id="SM00508">
    <property type="entry name" value="PostSET"/>
    <property type="match status" value="1"/>
</dbReference>
<dbReference type="PROSITE" id="PS51050">
    <property type="entry name" value="ZF_CW"/>
    <property type="match status" value="1"/>
</dbReference>
<evidence type="ECO:0000256" key="4">
    <source>
        <dbReference type="ARBA" id="ARBA00022603"/>
    </source>
</evidence>
<dbReference type="GO" id="GO:0008270">
    <property type="term" value="F:zinc ion binding"/>
    <property type="evidence" value="ECO:0007669"/>
    <property type="project" value="UniProtKB-KW"/>
</dbReference>
<evidence type="ECO:0000259" key="15">
    <source>
        <dbReference type="PROSITE" id="PS51215"/>
    </source>
</evidence>
<evidence type="ECO:0000259" key="13">
    <source>
        <dbReference type="PROSITE" id="PS50868"/>
    </source>
</evidence>
<dbReference type="Gene3D" id="2.170.270.10">
    <property type="entry name" value="SET domain"/>
    <property type="match status" value="1"/>
</dbReference>
<sequence>MSSGVEIEDGRVPVLFEKAPELLIIGSEGSVPAGQRAVGIGGGSRTPDWDADNGPVQVLGDSACNSAHIVSVEVVGPVPGDFGVNCDGLCIGTAQNPSNNNWFPEEKEQEEPVFEREASKTCGEEVKDSNAVAFACFDSLKESPLSMDLFEQCDVGGSEHLSPSTERLRMSLESGDASANSIRWSDSSSHAHEIHKNEEGKASLSCTESIILGSENEQKVSEYFVASEQFNSLDNLLLNDSSSQEFFSEFDQIHEVSTLNIGSKPSIIGFKDREAVDYPRSLLLPNEKQKGAVLEAEEAQTWGIEKKPSNLTSNTDMGMAMGSLEPVLSTTHPIDTGAKHFSLLASEHDGCISPKFAAHANSLVIGCEGMRNLQKEPTAVDSQGCLLQRAERKEVVGEFSAAEDCNFFQSDDQKAPIVEDERLQAPVDTDVEPQTDNNDRMDNAGKSCHLAVSAPPGICVLNGQDANTHELLAVVKEETPMKDSEGDPCNFTSRVVSYNSSSALASQESVSPRNFSPCERKGAGTEFSTIGVERFETSKMEEQKCSFDFTFSYVVEASAVSFESSQVADDVLLPFSRSSIQLTALACDDSGSIPRIEDNGTKSLTVRSDRKSSLEPVEGALLIGLAHEDSEEVAVLKSESLEGVTFQKICEETIPEGTDVISPSFNNDKLVVEAFRNITNSPMAEIEQVGSVTEFLVLEGKRTRISSTEHGIYCSEGVSSCSNLEDPVDSLSVGSPHPRRSPRLTRMRNAARQCWKTLEAIAVSLEKSRKKRSSFCKRARTSTWGALQNIVEVFSQEGKIIESNFGKVPKNRWRKGRGGLGEQRRQKKTRTKGCSHGSKKKQRNSTKKIHLKLKIDEKLVLPTIPGQADLPTSSQTVPNDGSPELESFTGLKLDNNFGTSIGCSPEKPLGELSRDKDLESTVTQETSLENYFGEFHGVSSQRETQTSAEAFYNKDVDAGTSPDSNVFQQIPGLTETKSTVCSMSEIANQSDSALWSSPDLDVPHLVQVPDAVERENGGDEGESQEISGDHTLIDSQAVLPLEAVLPSNVQQNRKKKESPNKKINNVQCLPSFENGLIGSETIRTGRIQSRYRRQRKAEGKLENRKQEIGVHSSEGKSSNCGILKLESPMNKRAELEMCKEVSIVEEGPDFQGIPVQDDHVKALEASRVSIGGHTKEITRSSDLTSTVGKNTGKQKKGPREKATKRKCKKDIAGQNVLEEDITSDLSNSTGYKRDGEGIGNEVIYDSIFSSQMLPLGGGQELEIQPRAAWVRCDDCYKWRCISAELADEIEETNCRWTCKENADKHFADCSIPQEKSNAEINAELEISDASGDEDSRCQQPSYKRSESRQLTVAQQAPWTLVKHNIFLHRSPKTQTIDEVMVCHCKPPSDGSLGCGDECLNRMLNIECVQGTCPCGDLCSNQQFQKHKYAKLMWFRSGKKGYGLQLLEDVPRGNFLIEYVGEVLDLHNYEARQRDYASRGQKHFYFMTLNGSEVIDACAKGNLGRFINHSCEPNCRTEKWMVNGEVCIGLFALRDIKKGEEVTFDYNYVRVFGAAAKKCHCGSSECQGYIGGDPSNTEAIVHVDSDDEYPEPVMLFEDAEDGFNLSETDPPRYDSGEKLLSTISCVPSSNMQKLDKPWQKTDNVNGLHSDIQQQHVSLSLRGKDSFKPILSGEKSEIPLMEESMGSLSLPSEELDNMSSPTAPPQLRLAKEKVMDEICGASEPPETVLLKSMDRSSTVEIYEPIKYIIEDKPETLKMTSYVKSSRSSSIKKGKISATKLLSCKTKRPLEASSSGRFEGVEEKLTELVDAHGGISKRKDATKGYLKLLFVTAASGDNIKGETSQSTRDLSIVLDALLKTKSRSVLVDIVNKNGLQMLHNIMKQNRRNFHKIPIIRKLLKVIEYLGVKEILTFEHVNIPPPCAGMESFRESIIILTRHNDIQVHQMARNFRDRWFPRNIRKVYTDREESKLDNHNHFHLSQKRWHDQGARPSDAIECIGQTNPDLTAISTSEPEHSSAVLDASVPVTVSKSSDGTKRTRKRKSRWDQPEETNLAQPPEPIDAQVVDPSLHCEREISLKQPAVCDRVDNQVPSVKADATSHHVGDGPDAPPGFSSSVSDSSNMSSTSCPSTALGQPQARYLGHLSVSYGIPWTQVQEFGITKTEGPDQWEVAPGMPFHPFPPLPPYPREAIGFGEVQGPQGCCLMASPDVLHCGANKIDGNERVRWSSGDGLGRRYFKQQKWNNNWGNRPRWVRRRAWGFKGNNNGNHSRSCLNSVVCVENVRDESGGVSSKESVNENSGGSGGPPCFTEAQDETSSCRVDSGNNAALCQRSEVHCHQ</sequence>
<feature type="domain" description="Post-SET" evidence="13">
    <location>
        <begin position="1554"/>
        <end position="1570"/>
    </location>
</feature>
<keyword evidence="17" id="KW-1185">Reference proteome</keyword>
<accession>A0AAV7FBI6</accession>
<protein>
    <recommendedName>
        <fullName evidence="18">Histone-lysine N-methyltransferase ASHH2</fullName>
    </recommendedName>
</protein>
<evidence type="ECO:0000256" key="3">
    <source>
        <dbReference type="ARBA" id="ARBA00022454"/>
    </source>
</evidence>
<dbReference type="GO" id="GO:0005694">
    <property type="term" value="C:chromosome"/>
    <property type="evidence" value="ECO:0007669"/>
    <property type="project" value="UniProtKB-SubCell"/>
</dbReference>
<feature type="region of interest" description="Disordered" evidence="11">
    <location>
        <begin position="2092"/>
        <end position="2128"/>
    </location>
</feature>
<proteinExistence type="predicted"/>
<organism evidence="16 17">
    <name type="scientific">Aristolochia fimbriata</name>
    <name type="common">White veined hardy Dutchman's pipe vine</name>
    <dbReference type="NCBI Taxonomy" id="158543"/>
    <lineage>
        <taxon>Eukaryota</taxon>
        <taxon>Viridiplantae</taxon>
        <taxon>Streptophyta</taxon>
        <taxon>Embryophyta</taxon>
        <taxon>Tracheophyta</taxon>
        <taxon>Spermatophyta</taxon>
        <taxon>Magnoliopsida</taxon>
        <taxon>Magnoliidae</taxon>
        <taxon>Piperales</taxon>
        <taxon>Aristolochiaceae</taxon>
        <taxon>Aristolochia</taxon>
    </lineage>
</organism>
<evidence type="ECO:0000256" key="9">
    <source>
        <dbReference type="ARBA" id="ARBA00022833"/>
    </source>
</evidence>
<feature type="region of interest" description="Disordered" evidence="11">
    <location>
        <begin position="2283"/>
        <end position="2308"/>
    </location>
</feature>
<dbReference type="Gene3D" id="3.30.40.100">
    <property type="match status" value="1"/>
</dbReference>
<dbReference type="InterPro" id="IPR003616">
    <property type="entry name" value="Post-SET_dom"/>
</dbReference>
<dbReference type="PROSITE" id="PS50280">
    <property type="entry name" value="SET"/>
    <property type="match status" value="1"/>
</dbReference>
<evidence type="ECO:0000259" key="12">
    <source>
        <dbReference type="PROSITE" id="PS50280"/>
    </source>
</evidence>
<feature type="compositionally biased region" description="Basic and acidic residues" evidence="11">
    <location>
        <begin position="189"/>
        <end position="199"/>
    </location>
</feature>
<dbReference type="GO" id="GO:0005634">
    <property type="term" value="C:nucleus"/>
    <property type="evidence" value="ECO:0007669"/>
    <property type="project" value="UniProtKB-SubCell"/>
</dbReference>
<comment type="caution">
    <text evidence="16">The sequence shown here is derived from an EMBL/GenBank/DDBJ whole genome shotgun (WGS) entry which is preliminary data.</text>
</comment>
<evidence type="ECO:0000259" key="14">
    <source>
        <dbReference type="PROSITE" id="PS51050"/>
    </source>
</evidence>
<dbReference type="InterPro" id="IPR044437">
    <property type="entry name" value="SETD2/Set2_SET"/>
</dbReference>
<feature type="region of interest" description="Disordered" evidence="11">
    <location>
        <begin position="811"/>
        <end position="848"/>
    </location>
</feature>
<keyword evidence="3" id="KW-0158">Chromosome</keyword>
<feature type="compositionally biased region" description="Basic residues" evidence="11">
    <location>
        <begin position="825"/>
        <end position="848"/>
    </location>
</feature>
<feature type="region of interest" description="Disordered" evidence="11">
    <location>
        <begin position="1174"/>
        <end position="1205"/>
    </location>
</feature>
<evidence type="ECO:0000313" key="17">
    <source>
        <dbReference type="Proteomes" id="UP000825729"/>
    </source>
</evidence>
<evidence type="ECO:0000256" key="10">
    <source>
        <dbReference type="ARBA" id="ARBA00023242"/>
    </source>
</evidence>
<keyword evidence="4" id="KW-0489">Methyltransferase</keyword>
<name>A0AAV7FBI6_ARIFI</name>
<dbReference type="GO" id="GO:0032259">
    <property type="term" value="P:methylation"/>
    <property type="evidence" value="ECO:0007669"/>
    <property type="project" value="UniProtKB-KW"/>
</dbReference>
<feature type="region of interest" description="Disordered" evidence="11">
    <location>
        <begin position="1093"/>
        <end position="1121"/>
    </location>
</feature>
<keyword evidence="7" id="KW-0479">Metal-binding</keyword>
<keyword evidence="5" id="KW-0808">Transferase</keyword>
<feature type="compositionally biased region" description="Low complexity" evidence="11">
    <location>
        <begin position="2284"/>
        <end position="2295"/>
    </location>
</feature>
<dbReference type="Proteomes" id="UP000825729">
    <property type="component" value="Unassembled WGS sequence"/>
</dbReference>
<feature type="region of interest" description="Disordered" evidence="11">
    <location>
        <begin position="2001"/>
        <end position="2058"/>
    </location>
</feature>
<evidence type="ECO:0000256" key="1">
    <source>
        <dbReference type="ARBA" id="ARBA00004123"/>
    </source>
</evidence>
<feature type="domain" description="SET" evidence="12">
    <location>
        <begin position="1429"/>
        <end position="1546"/>
    </location>
</feature>
<feature type="domain" description="CW-type" evidence="14">
    <location>
        <begin position="1263"/>
        <end position="1317"/>
    </location>
</feature>
<feature type="compositionally biased region" description="Basic and acidic residues" evidence="11">
    <location>
        <begin position="1096"/>
        <end position="1108"/>
    </location>
</feature>
<dbReference type="Pfam" id="PF07496">
    <property type="entry name" value="zf-CW"/>
    <property type="match status" value="1"/>
</dbReference>
<evidence type="ECO:0000313" key="16">
    <source>
        <dbReference type="EMBL" id="KAG9457142.1"/>
    </source>
</evidence>
<evidence type="ECO:0000256" key="6">
    <source>
        <dbReference type="ARBA" id="ARBA00022691"/>
    </source>
</evidence>
<feature type="compositionally biased region" description="Polar residues" evidence="11">
    <location>
        <begin position="1180"/>
        <end position="1191"/>
    </location>
</feature>
<feature type="region of interest" description="Disordered" evidence="11">
    <location>
        <begin position="866"/>
        <end position="890"/>
    </location>
</feature>
<keyword evidence="8" id="KW-0863">Zinc-finger</keyword>
<keyword evidence="10" id="KW-0539">Nucleus</keyword>
<dbReference type="PROSITE" id="PS50868">
    <property type="entry name" value="POST_SET"/>
    <property type="match status" value="1"/>
</dbReference>
<dbReference type="InterPro" id="IPR011124">
    <property type="entry name" value="Znf_CW"/>
</dbReference>
<dbReference type="SMART" id="SM00317">
    <property type="entry name" value="SET"/>
    <property type="match status" value="1"/>
</dbReference>
<dbReference type="GO" id="GO:0046975">
    <property type="term" value="F:histone H3K36 methyltransferase activity"/>
    <property type="evidence" value="ECO:0007669"/>
    <property type="project" value="InterPro"/>
</dbReference>
<evidence type="ECO:0000256" key="8">
    <source>
        <dbReference type="ARBA" id="ARBA00022771"/>
    </source>
</evidence>
<keyword evidence="6" id="KW-0949">S-adenosyl-L-methionine</keyword>
<evidence type="ECO:0000256" key="7">
    <source>
        <dbReference type="ARBA" id="ARBA00022723"/>
    </source>
</evidence>
<reference evidence="16 17" key="1">
    <citation type="submission" date="2021-07" db="EMBL/GenBank/DDBJ databases">
        <title>The Aristolochia fimbriata genome: insights into angiosperm evolution, floral development and chemical biosynthesis.</title>
        <authorList>
            <person name="Jiao Y."/>
        </authorList>
    </citation>
    <scope>NUCLEOTIDE SEQUENCE [LARGE SCALE GENOMIC DNA]</scope>
    <source>
        <strain evidence="16">IBCAS-2021</strain>
        <tissue evidence="16">Leaf</tissue>
    </source>
</reference>
<feature type="compositionally biased region" description="Low complexity" evidence="11">
    <location>
        <begin position="2110"/>
        <end position="2126"/>
    </location>
</feature>
<dbReference type="PANTHER" id="PTHR22884">
    <property type="entry name" value="SET DOMAIN PROTEINS"/>
    <property type="match status" value="1"/>
</dbReference>
<dbReference type="CDD" id="cd19172">
    <property type="entry name" value="SET_SETD2"/>
    <property type="match status" value="1"/>
</dbReference>
<keyword evidence="9" id="KW-0862">Zinc</keyword>
<dbReference type="SUPFAM" id="SSF82199">
    <property type="entry name" value="SET domain"/>
    <property type="match status" value="1"/>
</dbReference>
<dbReference type="EMBL" id="JAINDJ010000002">
    <property type="protein sequence ID" value="KAG9457142.1"/>
    <property type="molecule type" value="Genomic_DNA"/>
</dbReference>
<comment type="subcellular location">
    <subcellularLocation>
        <location evidence="2">Chromosome</location>
    </subcellularLocation>
    <subcellularLocation>
        <location evidence="1">Nucleus</location>
    </subcellularLocation>
</comment>
<feature type="domain" description="AWS" evidence="15">
    <location>
        <begin position="1377"/>
        <end position="1427"/>
    </location>
</feature>
<gene>
    <name evidence="16" type="ORF">H6P81_001650</name>
</gene>
<dbReference type="Pfam" id="PF00856">
    <property type="entry name" value="SET"/>
    <property type="match status" value="1"/>
</dbReference>
<evidence type="ECO:0008006" key="18">
    <source>
        <dbReference type="Google" id="ProtNLM"/>
    </source>
</evidence>
<evidence type="ECO:0000256" key="2">
    <source>
        <dbReference type="ARBA" id="ARBA00004286"/>
    </source>
</evidence>
<dbReference type="InterPro" id="IPR046341">
    <property type="entry name" value="SET_dom_sf"/>
</dbReference>
<dbReference type="FunFam" id="3.30.40.100:FF:000006">
    <property type="entry name" value="Histone-lysine N-methyltransferase"/>
    <property type="match status" value="1"/>
</dbReference>
<dbReference type="SMART" id="SM00570">
    <property type="entry name" value="AWS"/>
    <property type="match status" value="1"/>
</dbReference>
<dbReference type="PROSITE" id="PS51215">
    <property type="entry name" value="AWS"/>
    <property type="match status" value="1"/>
</dbReference>
<feature type="compositionally biased region" description="Basic residues" evidence="11">
    <location>
        <begin position="1192"/>
        <end position="1205"/>
    </location>
</feature>